<dbReference type="GO" id="GO:0005506">
    <property type="term" value="F:iron ion binding"/>
    <property type="evidence" value="ECO:0007669"/>
    <property type="project" value="InterPro"/>
</dbReference>
<evidence type="ECO:0000256" key="7">
    <source>
        <dbReference type="RuleBase" id="RU000461"/>
    </source>
</evidence>
<reference evidence="9" key="1">
    <citation type="submission" date="2021-07" db="EMBL/GenBank/DDBJ databases">
        <authorList>
            <person name="Branca A.L. A."/>
        </authorList>
    </citation>
    <scope>NUCLEOTIDE SEQUENCE</scope>
</reference>
<evidence type="ECO:0000256" key="3">
    <source>
        <dbReference type="ARBA" id="ARBA00022723"/>
    </source>
</evidence>
<dbReference type="PANTHER" id="PTHR24305:SF232">
    <property type="entry name" value="P450, PUTATIVE (EUROFUNG)-RELATED"/>
    <property type="match status" value="1"/>
</dbReference>
<evidence type="ECO:0008006" key="11">
    <source>
        <dbReference type="Google" id="ProtNLM"/>
    </source>
</evidence>
<dbReference type="PRINTS" id="PR00463">
    <property type="entry name" value="EP450I"/>
</dbReference>
<evidence type="ECO:0000256" key="6">
    <source>
        <dbReference type="PIRSR" id="PIRSR602401-1"/>
    </source>
</evidence>
<proteinExistence type="inferred from homology"/>
<dbReference type="PROSITE" id="PS00086">
    <property type="entry name" value="CYTOCHROME_P450"/>
    <property type="match status" value="1"/>
</dbReference>
<evidence type="ECO:0000256" key="4">
    <source>
        <dbReference type="ARBA" id="ARBA00023002"/>
    </source>
</evidence>
<keyword evidence="10" id="KW-1185">Reference proteome</keyword>
<dbReference type="SUPFAM" id="SSF48264">
    <property type="entry name" value="Cytochrome P450"/>
    <property type="match status" value="1"/>
</dbReference>
<dbReference type="PANTHER" id="PTHR24305">
    <property type="entry name" value="CYTOCHROME P450"/>
    <property type="match status" value="1"/>
</dbReference>
<evidence type="ECO:0000256" key="2">
    <source>
        <dbReference type="ARBA" id="ARBA00010617"/>
    </source>
</evidence>
<feature type="transmembrane region" description="Helical" evidence="8">
    <location>
        <begin position="69"/>
        <end position="90"/>
    </location>
</feature>
<dbReference type="OrthoDB" id="5976022at2759"/>
<dbReference type="CDD" id="cd11060">
    <property type="entry name" value="CYP57A1-like"/>
    <property type="match status" value="1"/>
</dbReference>
<keyword evidence="5 6" id="KW-0408">Iron</keyword>
<keyword evidence="6 7" id="KW-0349">Heme</keyword>
<comment type="cofactor">
    <cofactor evidence="1 6">
        <name>heme</name>
        <dbReference type="ChEBI" id="CHEBI:30413"/>
    </cofactor>
</comment>
<dbReference type="GO" id="GO:0004497">
    <property type="term" value="F:monooxygenase activity"/>
    <property type="evidence" value="ECO:0007669"/>
    <property type="project" value="UniProtKB-KW"/>
</dbReference>
<evidence type="ECO:0000313" key="10">
    <source>
        <dbReference type="Proteomes" id="UP001152649"/>
    </source>
</evidence>
<dbReference type="AlphaFoldDB" id="A0A9W4JHH1"/>
<comment type="similarity">
    <text evidence="2 7">Belongs to the cytochrome P450 family.</text>
</comment>
<feature type="binding site" description="axial binding residue" evidence="6">
    <location>
        <position position="547"/>
    </location>
    <ligand>
        <name>heme</name>
        <dbReference type="ChEBI" id="CHEBI:30413"/>
    </ligand>
    <ligandPart>
        <name>Fe</name>
        <dbReference type="ChEBI" id="CHEBI:18248"/>
    </ligandPart>
</feature>
<evidence type="ECO:0000256" key="1">
    <source>
        <dbReference type="ARBA" id="ARBA00001971"/>
    </source>
</evidence>
<dbReference type="InterPro" id="IPR001128">
    <property type="entry name" value="Cyt_P450"/>
</dbReference>
<dbReference type="Gene3D" id="1.10.630.10">
    <property type="entry name" value="Cytochrome P450"/>
    <property type="match status" value="1"/>
</dbReference>
<gene>
    <name evidence="9" type="ORF">PSALAMII_LOCUS6774</name>
</gene>
<dbReference type="Proteomes" id="UP001152649">
    <property type="component" value="Unassembled WGS sequence"/>
</dbReference>
<dbReference type="EMBL" id="CAJVPG010000310">
    <property type="protein sequence ID" value="CAG8391115.1"/>
    <property type="molecule type" value="Genomic_DNA"/>
</dbReference>
<dbReference type="InterPro" id="IPR017972">
    <property type="entry name" value="Cyt_P450_CS"/>
</dbReference>
<organism evidence="9 10">
    <name type="scientific">Penicillium salamii</name>
    <dbReference type="NCBI Taxonomy" id="1612424"/>
    <lineage>
        <taxon>Eukaryota</taxon>
        <taxon>Fungi</taxon>
        <taxon>Dikarya</taxon>
        <taxon>Ascomycota</taxon>
        <taxon>Pezizomycotina</taxon>
        <taxon>Eurotiomycetes</taxon>
        <taxon>Eurotiomycetidae</taxon>
        <taxon>Eurotiales</taxon>
        <taxon>Aspergillaceae</taxon>
        <taxon>Penicillium</taxon>
    </lineage>
</organism>
<comment type="caution">
    <text evidence="9">The sequence shown here is derived from an EMBL/GenBank/DDBJ whole genome shotgun (WGS) entry which is preliminary data.</text>
</comment>
<dbReference type="InterPro" id="IPR050121">
    <property type="entry name" value="Cytochrome_P450_monoxygenase"/>
</dbReference>
<accession>A0A9W4JHH1</accession>
<dbReference type="InterPro" id="IPR002401">
    <property type="entry name" value="Cyt_P450_E_grp-I"/>
</dbReference>
<dbReference type="PRINTS" id="PR00385">
    <property type="entry name" value="P450"/>
</dbReference>
<keyword evidence="4 7" id="KW-0560">Oxidoreductase</keyword>
<sequence length="600" mass="68806">MILVALPYFVIKYIAFLRHRQAPHKSPHFTFPLSLPTFSSQSTHSPSNYHGVKERAADIMLRSSTADHVTGLTCVLLVTIATWYLISYLVSPLRRFPGPFVAGKRILFLDSPNKLLTDCFVFAANIRIGWTNLWRMFQVRQGKYQLVIQDLHRKYGPVVRIAPNVLDLDFPELIKTIYNAKEDYLKAKFYHGSSAKSDGKIIYNLFSECTPEIHAKQKRPISTHYSLKGILSLEPHIDVMIRYFCERLEEEFIDAPNDTRICDIGEWISFYTWDVVGQVLFSQPIGYLEQGCDFNHSIRNADTAMDYFSLVGQMPILDHLLDKNPIYRLGPPSFGPITNISIQHLVDRLQNKNNDYHDPSKPDFLDKFIETKEKYPAVVDDTQIVSYLMFNMIAGADTTGITLNAALYFSLKHPHVWERLRSEIPTESSNSAPAVVSYKDTRGYLYLNAIVREALRCHPAVAMLLERYVPEGGLELPNGLHIPTGCVVGMNPYVVARNKSVWGEDADVFRPERWLRNEKLETEEEFEKRLRLMNNTDLSFGGGSRICIGKHLGLLEVYKVLATLVSRYNIDLVDPKKDWETQNSFFVRQSGIKVRLSRRE</sequence>
<protein>
    <recommendedName>
        <fullName evidence="11">Cytochrome P450</fullName>
    </recommendedName>
</protein>
<keyword evidence="8" id="KW-0472">Membrane</keyword>
<keyword evidence="7" id="KW-0503">Monooxygenase</keyword>
<dbReference type="InterPro" id="IPR036396">
    <property type="entry name" value="Cyt_P450_sf"/>
</dbReference>
<dbReference type="GO" id="GO:0016705">
    <property type="term" value="F:oxidoreductase activity, acting on paired donors, with incorporation or reduction of molecular oxygen"/>
    <property type="evidence" value="ECO:0007669"/>
    <property type="project" value="InterPro"/>
</dbReference>
<evidence type="ECO:0000256" key="5">
    <source>
        <dbReference type="ARBA" id="ARBA00023004"/>
    </source>
</evidence>
<keyword evidence="8" id="KW-0812">Transmembrane</keyword>
<name>A0A9W4JHH1_9EURO</name>
<keyword evidence="8" id="KW-1133">Transmembrane helix</keyword>
<evidence type="ECO:0000313" key="9">
    <source>
        <dbReference type="EMBL" id="CAG8391115.1"/>
    </source>
</evidence>
<keyword evidence="3 6" id="KW-0479">Metal-binding</keyword>
<evidence type="ECO:0000256" key="8">
    <source>
        <dbReference type="SAM" id="Phobius"/>
    </source>
</evidence>
<dbReference type="GO" id="GO:0020037">
    <property type="term" value="F:heme binding"/>
    <property type="evidence" value="ECO:0007669"/>
    <property type="project" value="InterPro"/>
</dbReference>
<dbReference type="GO" id="GO:0043386">
    <property type="term" value="P:mycotoxin biosynthetic process"/>
    <property type="evidence" value="ECO:0007669"/>
    <property type="project" value="UniProtKB-ARBA"/>
</dbReference>
<dbReference type="Pfam" id="PF00067">
    <property type="entry name" value="p450"/>
    <property type="match status" value="1"/>
</dbReference>